<comment type="caution">
    <text evidence="1">The sequence shown here is derived from an EMBL/GenBank/DDBJ whole genome shotgun (WGS) entry which is preliminary data.</text>
</comment>
<evidence type="ECO:0000313" key="2">
    <source>
        <dbReference type="Proteomes" id="UP000828048"/>
    </source>
</evidence>
<organism evidence="1 2">
    <name type="scientific">Vaccinium darrowii</name>
    <dbReference type="NCBI Taxonomy" id="229202"/>
    <lineage>
        <taxon>Eukaryota</taxon>
        <taxon>Viridiplantae</taxon>
        <taxon>Streptophyta</taxon>
        <taxon>Embryophyta</taxon>
        <taxon>Tracheophyta</taxon>
        <taxon>Spermatophyta</taxon>
        <taxon>Magnoliopsida</taxon>
        <taxon>eudicotyledons</taxon>
        <taxon>Gunneridae</taxon>
        <taxon>Pentapetalae</taxon>
        <taxon>asterids</taxon>
        <taxon>Ericales</taxon>
        <taxon>Ericaceae</taxon>
        <taxon>Vaccinioideae</taxon>
        <taxon>Vaccinieae</taxon>
        <taxon>Vaccinium</taxon>
    </lineage>
</organism>
<protein>
    <submittedName>
        <fullName evidence="1">Uncharacterized protein</fullName>
    </submittedName>
</protein>
<gene>
    <name evidence="1" type="ORF">Vadar_013523</name>
</gene>
<accession>A0ACB7X0G9</accession>
<keyword evidence="2" id="KW-1185">Reference proteome</keyword>
<proteinExistence type="predicted"/>
<dbReference type="EMBL" id="CM037152">
    <property type="protein sequence ID" value="KAH7834186.1"/>
    <property type="molecule type" value="Genomic_DNA"/>
</dbReference>
<name>A0ACB7X0G9_9ERIC</name>
<evidence type="ECO:0000313" key="1">
    <source>
        <dbReference type="EMBL" id="KAH7834186.1"/>
    </source>
</evidence>
<sequence>MQETFSREECDRLTKIIKSRVIDGSTMEEEKDEKLGGIPHRTVGDVTPELCSKAVMEAKQWLEEKKVASSSKSEMDRGTGTLSSVPLSQVTKGEPVSPVDIAKVYMRARPSWSSSINCVESGTPSPIGREFFKDKTPYSVAGNSYSSSKKMYSLSSGSWNIQEEIRRVHSKATEDMLKTVSSTRIDLPSFARERKRLDKPLLADKKDWEGGDRGHILNMFPVTGSPASELELTRNISREEDFLSQPTILSSAQNQDLEGIQPVEGDGHAGSNSRHPTIADLAIEHDSRTYSSDKEEAELIGNPNTNGFPISGSSFGAGDDEQNLRPSDDERPKAVGSNLDKLVNSVPMEETCELLSEASMEVPVMNETNGSAAAVGSQDSCTMQYEELSPEPEDSLAGKASTTVEKRQGRKVSSRYNRKGRGKR</sequence>
<reference evidence="1 2" key="1">
    <citation type="journal article" date="2021" name="Hortic Res">
        <title>High-quality reference genome and annotation aids understanding of berry development for evergreen blueberry (Vaccinium darrowii).</title>
        <authorList>
            <person name="Yu J."/>
            <person name="Hulse-Kemp A.M."/>
            <person name="Babiker E."/>
            <person name="Staton M."/>
        </authorList>
    </citation>
    <scope>NUCLEOTIDE SEQUENCE [LARGE SCALE GENOMIC DNA]</scope>
    <source>
        <strain evidence="2">cv. NJ 8807/NJ 8810</strain>
        <tissue evidence="1">Young leaf</tissue>
    </source>
</reference>
<dbReference type="Proteomes" id="UP000828048">
    <property type="component" value="Chromosome 2"/>
</dbReference>